<name>A0A1X7TLK9_AMPQE</name>
<dbReference type="Gene3D" id="3.30.2410.10">
    <property type="entry name" value="Hect, E3 ligase catalytic domain"/>
    <property type="match status" value="1"/>
</dbReference>
<dbReference type="EnsemblMetazoa" id="Aqu2.1.15521_001">
    <property type="protein sequence ID" value="Aqu2.1.15521_001"/>
    <property type="gene ID" value="Aqu2.1.15521"/>
</dbReference>
<proteinExistence type="predicted"/>
<protein>
    <submittedName>
        <fullName evidence="1">Uncharacterized protein</fullName>
    </submittedName>
</protein>
<evidence type="ECO:0000313" key="1">
    <source>
        <dbReference type="EnsemblMetazoa" id="Aqu2.1.15521_001"/>
    </source>
</evidence>
<reference evidence="1" key="1">
    <citation type="submission" date="2017-05" db="UniProtKB">
        <authorList>
            <consortium name="EnsemblMetazoa"/>
        </authorList>
    </citation>
    <scope>IDENTIFICATION</scope>
</reference>
<dbReference type="GO" id="GO:0004842">
    <property type="term" value="F:ubiquitin-protein transferase activity"/>
    <property type="evidence" value="ECO:0007669"/>
    <property type="project" value="InterPro"/>
</dbReference>
<dbReference type="InParanoid" id="A0A1X7TLK9"/>
<dbReference type="InterPro" id="IPR035983">
    <property type="entry name" value="Hect_E3_ubiquitin_ligase"/>
</dbReference>
<dbReference type="AlphaFoldDB" id="A0A1X7TLK9"/>
<organism evidence="1">
    <name type="scientific">Amphimedon queenslandica</name>
    <name type="common">Sponge</name>
    <dbReference type="NCBI Taxonomy" id="400682"/>
    <lineage>
        <taxon>Eukaryota</taxon>
        <taxon>Metazoa</taxon>
        <taxon>Porifera</taxon>
        <taxon>Demospongiae</taxon>
        <taxon>Heteroscleromorpha</taxon>
        <taxon>Haplosclerida</taxon>
        <taxon>Niphatidae</taxon>
        <taxon>Amphimedon</taxon>
    </lineage>
</organism>
<dbReference type="OrthoDB" id="2384350at2759"/>
<accession>A0A1X7TLK9</accession>
<dbReference type="SUPFAM" id="SSF56204">
    <property type="entry name" value="Hect, E3 ligase catalytic domain"/>
    <property type="match status" value="1"/>
</dbReference>
<sequence>ESPRRQTEEATYVIVVDFIEKYEEKGICANVSDITSGIEKSQREYVTLEDILLFCTATTKVPPAGFYTKPTICFSGDLLATARTCDLILRIPTAIYDNSEKFAEMFV</sequence>